<dbReference type="Proteomes" id="UP000499080">
    <property type="component" value="Unassembled WGS sequence"/>
</dbReference>
<dbReference type="AlphaFoldDB" id="A0A4Y2WE00"/>
<sequence length="101" mass="11224">MRQSTIINREINDFSPTPRRNASVPDRGLREKAIKVEKSRHVIHLKLQSALAVEESDLLSPSTAALRSPSISPTQRISDKVTASRGPNLVKSFDVCADYPR</sequence>
<dbReference type="EMBL" id="BGPR01058355">
    <property type="protein sequence ID" value="GBO34510.1"/>
    <property type="molecule type" value="Genomic_DNA"/>
</dbReference>
<gene>
    <name evidence="2" type="ORF">AVEN_39881_1</name>
</gene>
<accession>A0A4Y2WE00</accession>
<evidence type="ECO:0000256" key="1">
    <source>
        <dbReference type="SAM" id="MobiDB-lite"/>
    </source>
</evidence>
<evidence type="ECO:0000313" key="2">
    <source>
        <dbReference type="EMBL" id="GBO34510.1"/>
    </source>
</evidence>
<reference evidence="2 3" key="1">
    <citation type="journal article" date="2019" name="Sci. Rep.">
        <title>Orb-weaving spider Araneus ventricosus genome elucidates the spidroin gene catalogue.</title>
        <authorList>
            <person name="Kono N."/>
            <person name="Nakamura H."/>
            <person name="Ohtoshi R."/>
            <person name="Moran D.A.P."/>
            <person name="Shinohara A."/>
            <person name="Yoshida Y."/>
            <person name="Fujiwara M."/>
            <person name="Mori M."/>
            <person name="Tomita M."/>
            <person name="Arakawa K."/>
        </authorList>
    </citation>
    <scope>NUCLEOTIDE SEQUENCE [LARGE SCALE GENOMIC DNA]</scope>
</reference>
<feature type="region of interest" description="Disordered" evidence="1">
    <location>
        <begin position="1"/>
        <end position="28"/>
    </location>
</feature>
<feature type="region of interest" description="Disordered" evidence="1">
    <location>
        <begin position="62"/>
        <end position="83"/>
    </location>
</feature>
<keyword evidence="3" id="KW-1185">Reference proteome</keyword>
<proteinExistence type="predicted"/>
<protein>
    <submittedName>
        <fullName evidence="2">Uncharacterized protein</fullName>
    </submittedName>
</protein>
<name>A0A4Y2WE00_ARAVE</name>
<organism evidence="2 3">
    <name type="scientific">Araneus ventricosus</name>
    <name type="common">Orbweaver spider</name>
    <name type="synonym">Epeira ventricosa</name>
    <dbReference type="NCBI Taxonomy" id="182803"/>
    <lineage>
        <taxon>Eukaryota</taxon>
        <taxon>Metazoa</taxon>
        <taxon>Ecdysozoa</taxon>
        <taxon>Arthropoda</taxon>
        <taxon>Chelicerata</taxon>
        <taxon>Arachnida</taxon>
        <taxon>Araneae</taxon>
        <taxon>Araneomorphae</taxon>
        <taxon>Entelegynae</taxon>
        <taxon>Araneoidea</taxon>
        <taxon>Araneidae</taxon>
        <taxon>Araneus</taxon>
    </lineage>
</organism>
<evidence type="ECO:0000313" key="3">
    <source>
        <dbReference type="Proteomes" id="UP000499080"/>
    </source>
</evidence>
<comment type="caution">
    <text evidence="2">The sequence shown here is derived from an EMBL/GenBank/DDBJ whole genome shotgun (WGS) entry which is preliminary data.</text>
</comment>
<feature type="compositionally biased region" description="Polar residues" evidence="1">
    <location>
        <begin position="62"/>
        <end position="76"/>
    </location>
</feature>